<protein>
    <submittedName>
        <fullName evidence="1">Uncharacterized protein</fullName>
    </submittedName>
</protein>
<dbReference type="Proteomes" id="UP000314294">
    <property type="component" value="Unassembled WGS sequence"/>
</dbReference>
<sequence length="132" mass="14392">MHGDTRVIYKASSLLSSTYSYGWECGGNRNGSTRRGGEENKVVGDEAEGSCRRRSSCSVFSHADPTHAHLQRRDCSIRAVTVLDATAATAKSLRMCVNGIEYERSNAEQSFSCAIVSESQGPTFILPVLKEK</sequence>
<evidence type="ECO:0000313" key="1">
    <source>
        <dbReference type="EMBL" id="TNN47579.1"/>
    </source>
</evidence>
<gene>
    <name evidence="1" type="ORF">EYF80_042221</name>
</gene>
<evidence type="ECO:0000313" key="2">
    <source>
        <dbReference type="Proteomes" id="UP000314294"/>
    </source>
</evidence>
<proteinExistence type="predicted"/>
<organism evidence="1 2">
    <name type="scientific">Liparis tanakae</name>
    <name type="common">Tanaka's snailfish</name>
    <dbReference type="NCBI Taxonomy" id="230148"/>
    <lineage>
        <taxon>Eukaryota</taxon>
        <taxon>Metazoa</taxon>
        <taxon>Chordata</taxon>
        <taxon>Craniata</taxon>
        <taxon>Vertebrata</taxon>
        <taxon>Euteleostomi</taxon>
        <taxon>Actinopterygii</taxon>
        <taxon>Neopterygii</taxon>
        <taxon>Teleostei</taxon>
        <taxon>Neoteleostei</taxon>
        <taxon>Acanthomorphata</taxon>
        <taxon>Eupercaria</taxon>
        <taxon>Perciformes</taxon>
        <taxon>Cottioidei</taxon>
        <taxon>Cottales</taxon>
        <taxon>Liparidae</taxon>
        <taxon>Liparis</taxon>
    </lineage>
</organism>
<dbReference type="EMBL" id="SRLO01000735">
    <property type="protein sequence ID" value="TNN47579.1"/>
    <property type="molecule type" value="Genomic_DNA"/>
</dbReference>
<keyword evidence="2" id="KW-1185">Reference proteome</keyword>
<accession>A0A4Z2G213</accession>
<name>A0A4Z2G213_9TELE</name>
<reference evidence="1 2" key="1">
    <citation type="submission" date="2019-03" db="EMBL/GenBank/DDBJ databases">
        <title>First draft genome of Liparis tanakae, snailfish: a comprehensive survey of snailfish specific genes.</title>
        <authorList>
            <person name="Kim W."/>
            <person name="Song I."/>
            <person name="Jeong J.-H."/>
            <person name="Kim D."/>
            <person name="Kim S."/>
            <person name="Ryu S."/>
            <person name="Song J.Y."/>
            <person name="Lee S.K."/>
        </authorList>
    </citation>
    <scope>NUCLEOTIDE SEQUENCE [LARGE SCALE GENOMIC DNA]</scope>
    <source>
        <tissue evidence="1">Muscle</tissue>
    </source>
</reference>
<comment type="caution">
    <text evidence="1">The sequence shown here is derived from an EMBL/GenBank/DDBJ whole genome shotgun (WGS) entry which is preliminary data.</text>
</comment>
<dbReference type="AlphaFoldDB" id="A0A4Z2G213"/>